<evidence type="ECO:0000256" key="1">
    <source>
        <dbReference type="SAM" id="Phobius"/>
    </source>
</evidence>
<reference evidence="2" key="1">
    <citation type="submission" date="2016-05" db="EMBL/GenBank/DDBJ databases">
        <authorList>
            <person name="Lavstsen T."/>
            <person name="Jespersen J.S."/>
        </authorList>
    </citation>
    <scope>NUCLEOTIDE SEQUENCE</scope>
    <source>
        <tissue evidence="2">Brain</tissue>
    </source>
</reference>
<evidence type="ECO:0000313" key="2">
    <source>
        <dbReference type="EMBL" id="SBR69627.1"/>
    </source>
</evidence>
<feature type="non-terminal residue" evidence="2">
    <location>
        <position position="1"/>
    </location>
</feature>
<feature type="transmembrane region" description="Helical" evidence="1">
    <location>
        <begin position="6"/>
        <end position="25"/>
    </location>
</feature>
<sequence length="64" mass="7471">SLLPSSVFPCLMSVSFFFFFVRLAAQDLLQHLPFCDRLQLERVDKVVLVKKTRSHRFYRPGLGL</sequence>
<protein>
    <submittedName>
        <fullName evidence="2">Uncharacterized protein</fullName>
    </submittedName>
</protein>
<proteinExistence type="predicted"/>
<reference evidence="2" key="2">
    <citation type="submission" date="2016-06" db="EMBL/GenBank/DDBJ databases">
        <title>The genome of a short-lived fish provides insights into sex chromosome evolution and the genetic control of aging.</title>
        <authorList>
            <person name="Reichwald K."/>
            <person name="Felder M."/>
            <person name="Petzold A."/>
            <person name="Koch P."/>
            <person name="Groth M."/>
            <person name="Platzer M."/>
        </authorList>
    </citation>
    <scope>NUCLEOTIDE SEQUENCE</scope>
    <source>
        <tissue evidence="2">Brain</tissue>
    </source>
</reference>
<accession>A0A1A8NLI7</accession>
<name>A0A1A8NLI7_9TELE</name>
<keyword evidence="1" id="KW-0472">Membrane</keyword>
<keyword evidence="1" id="KW-0812">Transmembrane</keyword>
<dbReference type="EMBL" id="HAEH01002785">
    <property type="protein sequence ID" value="SBR69627.1"/>
    <property type="molecule type" value="Transcribed_RNA"/>
</dbReference>
<feature type="non-terminal residue" evidence="2">
    <location>
        <position position="64"/>
    </location>
</feature>
<dbReference type="AlphaFoldDB" id="A0A1A8NLI7"/>
<organism evidence="2">
    <name type="scientific">Nothobranchius rachovii</name>
    <name type="common">bluefin notho</name>
    <dbReference type="NCBI Taxonomy" id="451742"/>
    <lineage>
        <taxon>Eukaryota</taxon>
        <taxon>Metazoa</taxon>
        <taxon>Chordata</taxon>
        <taxon>Craniata</taxon>
        <taxon>Vertebrata</taxon>
        <taxon>Euteleostomi</taxon>
        <taxon>Actinopterygii</taxon>
        <taxon>Neopterygii</taxon>
        <taxon>Teleostei</taxon>
        <taxon>Neoteleostei</taxon>
        <taxon>Acanthomorphata</taxon>
        <taxon>Ovalentaria</taxon>
        <taxon>Atherinomorphae</taxon>
        <taxon>Cyprinodontiformes</taxon>
        <taxon>Nothobranchiidae</taxon>
        <taxon>Nothobranchius</taxon>
    </lineage>
</organism>
<keyword evidence="1" id="KW-1133">Transmembrane helix</keyword>
<gene>
    <name evidence="2" type="primary">Nfu_g_1_023019</name>
</gene>